<dbReference type="RefSeq" id="WP_381725377.1">
    <property type="nucleotide sequence ID" value="NZ_JBHVBU010000010.1"/>
</dbReference>
<dbReference type="CDD" id="cd17320">
    <property type="entry name" value="MFS_MdfA_MDR_like"/>
    <property type="match status" value="1"/>
</dbReference>
<dbReference type="InterPro" id="IPR004812">
    <property type="entry name" value="Efflux_drug-R_Bcr/CmlA"/>
</dbReference>
<dbReference type="InterPro" id="IPR001958">
    <property type="entry name" value="Tet-R_TetA/multi-R_MdtG-like"/>
</dbReference>
<keyword evidence="6 10" id="KW-0812">Transmembrane</keyword>
<feature type="transmembrane region" description="Helical" evidence="10">
    <location>
        <begin position="257"/>
        <end position="281"/>
    </location>
</feature>
<dbReference type="PANTHER" id="PTHR23502">
    <property type="entry name" value="MAJOR FACILITATOR SUPERFAMILY"/>
    <property type="match status" value="1"/>
</dbReference>
<proteinExistence type="inferred from homology"/>
<feature type="transmembrane region" description="Helical" evidence="10">
    <location>
        <begin position="293"/>
        <end position="312"/>
    </location>
</feature>
<evidence type="ECO:0000256" key="9">
    <source>
        <dbReference type="SAM" id="MobiDB-lite"/>
    </source>
</evidence>
<keyword evidence="8 10" id="KW-0472">Membrane</keyword>
<dbReference type="EMBL" id="JBHVBU010000010">
    <property type="protein sequence ID" value="MFE7962565.1"/>
    <property type="molecule type" value="Genomic_DNA"/>
</dbReference>
<evidence type="ECO:0000313" key="13">
    <source>
        <dbReference type="Proteomes" id="UP001600650"/>
    </source>
</evidence>
<protein>
    <submittedName>
        <fullName evidence="12">Multidrug effflux MFS transporter</fullName>
    </submittedName>
</protein>
<dbReference type="Gene3D" id="1.20.1720.10">
    <property type="entry name" value="Multidrug resistance protein D"/>
    <property type="match status" value="1"/>
</dbReference>
<comment type="subcellular location">
    <subcellularLocation>
        <location evidence="1">Cell membrane</location>
        <topology evidence="1">Multi-pass membrane protein</topology>
    </subcellularLocation>
</comment>
<evidence type="ECO:0000256" key="3">
    <source>
        <dbReference type="ARBA" id="ARBA00007520"/>
    </source>
</evidence>
<feature type="transmembrane region" description="Helical" evidence="10">
    <location>
        <begin position="416"/>
        <end position="437"/>
    </location>
</feature>
<feature type="transmembrane region" description="Helical" evidence="10">
    <location>
        <begin position="352"/>
        <end position="370"/>
    </location>
</feature>
<sequence>MPEGGASISKSTHNGMPGAGAGAGAGAVAPPGAAAAPPGRRTGGGAPRAGALVTFILGGLTAVTPLAMDMYLPALPEVTRSLSAPAATVQLTLTACLAGMALGQLVVGPMSDRWGRRRPLLVGLVIYVVATALCAFAPTVELLVACRLAQGLAGAAGIVIARAVARDLYDGVALARFFSTLMLISGMAPILAPLIGGQVLRFTDWRGVFVVLTILGVLLTALVWTKLPETLAHADRHGGNVREALAPMRRLLADRVFTGYMLAGGFAFASLFSYVAASPFVMQEIYGASPQTFSLLFGLNSIGLMIMGQVNGKILVGRVRLDKALGAGLAVVVAAATALLLMSVGVFGETGLVPVAVALFVLMSSMGVVMPNTQTLPLMRARHAAGSASALLGTTSFLIGAIASPLVGIAGEDTAVPMAVVQLASALVATACFLGMCRPWKSGTNTKGGGV</sequence>
<dbReference type="PROSITE" id="PS50850">
    <property type="entry name" value="MFS"/>
    <property type="match status" value="1"/>
</dbReference>
<evidence type="ECO:0000256" key="10">
    <source>
        <dbReference type="SAM" id="Phobius"/>
    </source>
</evidence>
<feature type="transmembrane region" description="Helical" evidence="10">
    <location>
        <begin position="390"/>
        <end position="410"/>
    </location>
</feature>
<feature type="transmembrane region" description="Helical" evidence="10">
    <location>
        <begin position="88"/>
        <end position="107"/>
    </location>
</feature>
<dbReference type="InterPro" id="IPR036259">
    <property type="entry name" value="MFS_trans_sf"/>
</dbReference>
<dbReference type="SUPFAM" id="SSF103473">
    <property type="entry name" value="MFS general substrate transporter"/>
    <property type="match status" value="1"/>
</dbReference>
<comment type="similarity">
    <text evidence="3">Belongs to the major facilitator superfamily. TCR/Tet family.</text>
</comment>
<feature type="transmembrane region" description="Helical" evidence="10">
    <location>
        <begin position="177"/>
        <end position="195"/>
    </location>
</feature>
<keyword evidence="13" id="KW-1185">Reference proteome</keyword>
<feature type="transmembrane region" description="Helical" evidence="10">
    <location>
        <begin position="144"/>
        <end position="165"/>
    </location>
</feature>
<dbReference type="PRINTS" id="PR01035">
    <property type="entry name" value="TCRTETA"/>
</dbReference>
<feature type="domain" description="Major facilitator superfamily (MFS) profile" evidence="11">
    <location>
        <begin position="51"/>
        <end position="442"/>
    </location>
</feature>
<feature type="compositionally biased region" description="Low complexity" evidence="9">
    <location>
        <begin position="26"/>
        <end position="40"/>
    </location>
</feature>
<evidence type="ECO:0000313" key="12">
    <source>
        <dbReference type="EMBL" id="MFE7962565.1"/>
    </source>
</evidence>
<comment type="caution">
    <text evidence="12">The sequence shown here is derived from an EMBL/GenBank/DDBJ whole genome shotgun (WGS) entry which is preliminary data.</text>
</comment>
<keyword evidence="7 10" id="KW-1133">Transmembrane helix</keyword>
<dbReference type="NCBIfam" id="TIGR00710">
    <property type="entry name" value="efflux_Bcr_CflA"/>
    <property type="match status" value="1"/>
</dbReference>
<feature type="transmembrane region" description="Helical" evidence="10">
    <location>
        <begin position="207"/>
        <end position="227"/>
    </location>
</feature>
<organism evidence="12 13">
    <name type="scientific">Streptomyces cellulosae</name>
    <dbReference type="NCBI Taxonomy" id="1968"/>
    <lineage>
        <taxon>Bacteria</taxon>
        <taxon>Bacillati</taxon>
        <taxon>Actinomycetota</taxon>
        <taxon>Actinomycetes</taxon>
        <taxon>Kitasatosporales</taxon>
        <taxon>Streptomycetaceae</taxon>
        <taxon>Streptomyces</taxon>
    </lineage>
</organism>
<evidence type="ECO:0000256" key="1">
    <source>
        <dbReference type="ARBA" id="ARBA00004651"/>
    </source>
</evidence>
<evidence type="ECO:0000256" key="2">
    <source>
        <dbReference type="ARBA" id="ARBA00006236"/>
    </source>
</evidence>
<dbReference type="Pfam" id="PF07690">
    <property type="entry name" value="MFS_1"/>
    <property type="match status" value="1"/>
</dbReference>
<feature type="transmembrane region" description="Helical" evidence="10">
    <location>
        <begin position="119"/>
        <end position="138"/>
    </location>
</feature>
<feature type="transmembrane region" description="Helical" evidence="10">
    <location>
        <begin position="49"/>
        <end position="68"/>
    </location>
</feature>
<evidence type="ECO:0000256" key="8">
    <source>
        <dbReference type="ARBA" id="ARBA00023136"/>
    </source>
</evidence>
<feature type="transmembrane region" description="Helical" evidence="10">
    <location>
        <begin position="324"/>
        <end position="346"/>
    </location>
</feature>
<evidence type="ECO:0000256" key="5">
    <source>
        <dbReference type="ARBA" id="ARBA00022475"/>
    </source>
</evidence>
<evidence type="ECO:0000256" key="7">
    <source>
        <dbReference type="ARBA" id="ARBA00022989"/>
    </source>
</evidence>
<keyword evidence="5" id="KW-1003">Cell membrane</keyword>
<gene>
    <name evidence="12" type="ORF">ACFU0X_05875</name>
</gene>
<accession>A0ABW6JDT5</accession>
<keyword evidence="4" id="KW-0813">Transport</keyword>
<dbReference type="PANTHER" id="PTHR23502:SF132">
    <property type="entry name" value="POLYAMINE TRANSPORTER 2-RELATED"/>
    <property type="match status" value="1"/>
</dbReference>
<dbReference type="InterPro" id="IPR020846">
    <property type="entry name" value="MFS_dom"/>
</dbReference>
<reference evidence="12 13" key="1">
    <citation type="submission" date="2024-09" db="EMBL/GenBank/DDBJ databases">
        <title>The Natural Products Discovery Center: Release of the First 8490 Sequenced Strains for Exploring Actinobacteria Biosynthetic Diversity.</title>
        <authorList>
            <person name="Kalkreuter E."/>
            <person name="Kautsar S.A."/>
            <person name="Yang D."/>
            <person name="Bader C.D."/>
            <person name="Teijaro C.N."/>
            <person name="Fluegel L."/>
            <person name="Davis C.M."/>
            <person name="Simpson J.R."/>
            <person name="Lauterbach L."/>
            <person name="Steele A.D."/>
            <person name="Gui C."/>
            <person name="Meng S."/>
            <person name="Li G."/>
            <person name="Viehrig K."/>
            <person name="Ye F."/>
            <person name="Su P."/>
            <person name="Kiefer A.F."/>
            <person name="Nichols A."/>
            <person name="Cepeda A.J."/>
            <person name="Yan W."/>
            <person name="Fan B."/>
            <person name="Jiang Y."/>
            <person name="Adhikari A."/>
            <person name="Zheng C.-J."/>
            <person name="Schuster L."/>
            <person name="Cowan T.M."/>
            <person name="Smanski M.J."/>
            <person name="Chevrette M.G."/>
            <person name="De Carvalho L.P.S."/>
            <person name="Shen B."/>
        </authorList>
    </citation>
    <scope>NUCLEOTIDE SEQUENCE [LARGE SCALE GENOMIC DNA]</scope>
    <source>
        <strain evidence="12 13">NPDC057399</strain>
    </source>
</reference>
<evidence type="ECO:0000256" key="4">
    <source>
        <dbReference type="ARBA" id="ARBA00022448"/>
    </source>
</evidence>
<dbReference type="PROSITE" id="PS00216">
    <property type="entry name" value="SUGAR_TRANSPORT_1"/>
    <property type="match status" value="1"/>
</dbReference>
<evidence type="ECO:0000256" key="6">
    <source>
        <dbReference type="ARBA" id="ARBA00022692"/>
    </source>
</evidence>
<name>A0ABW6JDT5_STRCE</name>
<dbReference type="Proteomes" id="UP001600650">
    <property type="component" value="Unassembled WGS sequence"/>
</dbReference>
<feature type="region of interest" description="Disordered" evidence="9">
    <location>
        <begin position="1"/>
        <end position="43"/>
    </location>
</feature>
<comment type="similarity">
    <text evidence="2">Belongs to the major facilitator superfamily. Bcr/CmlA family.</text>
</comment>
<dbReference type="InterPro" id="IPR011701">
    <property type="entry name" value="MFS"/>
</dbReference>
<dbReference type="InterPro" id="IPR005829">
    <property type="entry name" value="Sugar_transporter_CS"/>
</dbReference>
<evidence type="ECO:0000259" key="11">
    <source>
        <dbReference type="PROSITE" id="PS50850"/>
    </source>
</evidence>